<protein>
    <recommendedName>
        <fullName evidence="7">Protein kinase domain-containing protein</fullName>
    </recommendedName>
</protein>
<dbReference type="Proteomes" id="UP000016930">
    <property type="component" value="Unassembled WGS sequence"/>
</dbReference>
<reference evidence="8 9" key="1">
    <citation type="journal article" date="2012" name="Proc. Natl. Acad. Sci. U.S.A.">
        <title>Comparative genomics of Ceriporiopsis subvermispora and Phanerochaete chrysosporium provide insight into selective ligninolysis.</title>
        <authorList>
            <person name="Fernandez-Fueyo E."/>
            <person name="Ruiz-Duenas F.J."/>
            <person name="Ferreira P."/>
            <person name="Floudas D."/>
            <person name="Hibbett D.S."/>
            <person name="Canessa P."/>
            <person name="Larrondo L.F."/>
            <person name="James T.Y."/>
            <person name="Seelenfreund D."/>
            <person name="Lobos S."/>
            <person name="Polanco R."/>
            <person name="Tello M."/>
            <person name="Honda Y."/>
            <person name="Watanabe T."/>
            <person name="Watanabe T."/>
            <person name="Ryu J.S."/>
            <person name="Kubicek C.P."/>
            <person name="Schmoll M."/>
            <person name="Gaskell J."/>
            <person name="Hammel K.E."/>
            <person name="St John F.J."/>
            <person name="Vanden Wymelenberg A."/>
            <person name="Sabat G."/>
            <person name="Splinter BonDurant S."/>
            <person name="Syed K."/>
            <person name="Yadav J.S."/>
            <person name="Doddapaneni H."/>
            <person name="Subramanian V."/>
            <person name="Lavin J.L."/>
            <person name="Oguiza J.A."/>
            <person name="Perez G."/>
            <person name="Pisabarro A.G."/>
            <person name="Ramirez L."/>
            <person name="Santoyo F."/>
            <person name="Master E."/>
            <person name="Coutinho P.M."/>
            <person name="Henrissat B."/>
            <person name="Lombard V."/>
            <person name="Magnuson J.K."/>
            <person name="Kuees U."/>
            <person name="Hori C."/>
            <person name="Igarashi K."/>
            <person name="Samejima M."/>
            <person name="Held B.W."/>
            <person name="Barry K.W."/>
            <person name="LaButti K.M."/>
            <person name="Lapidus A."/>
            <person name="Lindquist E.A."/>
            <person name="Lucas S.M."/>
            <person name="Riley R."/>
            <person name="Salamov A.A."/>
            <person name="Hoffmeister D."/>
            <person name="Schwenk D."/>
            <person name="Hadar Y."/>
            <person name="Yarden O."/>
            <person name="de Vries R.P."/>
            <person name="Wiebenga A."/>
            <person name="Stenlid J."/>
            <person name="Eastwood D."/>
            <person name="Grigoriev I.V."/>
            <person name="Berka R.M."/>
            <person name="Blanchette R.A."/>
            <person name="Kersten P."/>
            <person name="Martinez A.T."/>
            <person name="Vicuna R."/>
            <person name="Cullen D."/>
        </authorList>
    </citation>
    <scope>NUCLEOTIDE SEQUENCE [LARGE SCALE GENOMIC DNA]</scope>
    <source>
        <strain evidence="8 9">B</strain>
    </source>
</reference>
<keyword evidence="5" id="KW-0418">Kinase</keyword>
<dbReference type="SUPFAM" id="SSF56112">
    <property type="entry name" value="Protein kinase-like (PK-like)"/>
    <property type="match status" value="1"/>
</dbReference>
<accession>M2PEE4</accession>
<evidence type="ECO:0000256" key="6">
    <source>
        <dbReference type="ARBA" id="ARBA00022840"/>
    </source>
</evidence>
<evidence type="ECO:0000256" key="1">
    <source>
        <dbReference type="ARBA" id="ARBA00006529"/>
    </source>
</evidence>
<dbReference type="Gene3D" id="1.10.510.10">
    <property type="entry name" value="Transferase(Phosphotransferase) domain 1"/>
    <property type="match status" value="1"/>
</dbReference>
<dbReference type="PANTHER" id="PTHR11584">
    <property type="entry name" value="SERINE/THREONINE PROTEIN KINASE"/>
    <property type="match status" value="1"/>
</dbReference>
<dbReference type="GO" id="GO:0005524">
    <property type="term" value="F:ATP binding"/>
    <property type="evidence" value="ECO:0007669"/>
    <property type="project" value="UniProtKB-KW"/>
</dbReference>
<keyword evidence="3" id="KW-0808">Transferase</keyword>
<feature type="domain" description="Protein kinase" evidence="7">
    <location>
        <begin position="1"/>
        <end position="74"/>
    </location>
</feature>
<evidence type="ECO:0000256" key="2">
    <source>
        <dbReference type="ARBA" id="ARBA00022527"/>
    </source>
</evidence>
<evidence type="ECO:0000313" key="9">
    <source>
        <dbReference type="Proteomes" id="UP000016930"/>
    </source>
</evidence>
<dbReference type="OrthoDB" id="4062651at2759"/>
<keyword evidence="2" id="KW-0723">Serine/threonine-protein kinase</keyword>
<dbReference type="GO" id="GO:0004674">
    <property type="term" value="F:protein serine/threonine kinase activity"/>
    <property type="evidence" value="ECO:0007669"/>
    <property type="project" value="UniProtKB-KW"/>
</dbReference>
<dbReference type="PANTHER" id="PTHR11584:SF369">
    <property type="entry name" value="MITOGEN-ACTIVATED PROTEIN KINASE KINASE KINASE 19-RELATED"/>
    <property type="match status" value="1"/>
</dbReference>
<organism evidence="8 9">
    <name type="scientific">Ceriporiopsis subvermispora (strain B)</name>
    <name type="common">White-rot fungus</name>
    <name type="synonym">Gelatoporia subvermispora</name>
    <dbReference type="NCBI Taxonomy" id="914234"/>
    <lineage>
        <taxon>Eukaryota</taxon>
        <taxon>Fungi</taxon>
        <taxon>Dikarya</taxon>
        <taxon>Basidiomycota</taxon>
        <taxon>Agaricomycotina</taxon>
        <taxon>Agaricomycetes</taxon>
        <taxon>Polyporales</taxon>
        <taxon>Gelatoporiaceae</taxon>
        <taxon>Gelatoporia</taxon>
    </lineage>
</organism>
<feature type="non-terminal residue" evidence="8">
    <location>
        <position position="74"/>
    </location>
</feature>
<comment type="similarity">
    <text evidence="1">Belongs to the protein kinase superfamily. STE Ser/Thr protein kinase family. MAP kinase kinase kinase subfamily.</text>
</comment>
<evidence type="ECO:0000256" key="4">
    <source>
        <dbReference type="ARBA" id="ARBA00022741"/>
    </source>
</evidence>
<dbReference type="EMBL" id="KB445803">
    <property type="protein sequence ID" value="EMD34244.1"/>
    <property type="molecule type" value="Genomic_DNA"/>
</dbReference>
<dbReference type="InterPro" id="IPR000719">
    <property type="entry name" value="Prot_kinase_dom"/>
</dbReference>
<dbReference type="Pfam" id="PF00069">
    <property type="entry name" value="Pkinase"/>
    <property type="match status" value="1"/>
</dbReference>
<gene>
    <name evidence="8" type="ORF">CERSUDRAFT_140611</name>
</gene>
<dbReference type="PROSITE" id="PS50011">
    <property type="entry name" value="PROTEIN_KINASE_DOM"/>
    <property type="match status" value="1"/>
</dbReference>
<proteinExistence type="inferred from homology"/>
<dbReference type="AlphaFoldDB" id="M2PEE4"/>
<keyword evidence="6" id="KW-0067">ATP-binding</keyword>
<evidence type="ECO:0000256" key="3">
    <source>
        <dbReference type="ARBA" id="ARBA00022679"/>
    </source>
</evidence>
<sequence>MHRDLKPDNILVAPNDCLEISDFGLSARVPKGVSIARWRITKESAGSPGYCAPEMISGSGSYGIKSDIFSLGLV</sequence>
<dbReference type="InterPro" id="IPR011009">
    <property type="entry name" value="Kinase-like_dom_sf"/>
</dbReference>
<dbReference type="STRING" id="914234.M2PEE4"/>
<dbReference type="HOGENOM" id="CLU_000288_7_30_1"/>
<evidence type="ECO:0000313" key="8">
    <source>
        <dbReference type="EMBL" id="EMD34244.1"/>
    </source>
</evidence>
<evidence type="ECO:0000259" key="7">
    <source>
        <dbReference type="PROSITE" id="PS50011"/>
    </source>
</evidence>
<evidence type="ECO:0000256" key="5">
    <source>
        <dbReference type="ARBA" id="ARBA00022777"/>
    </source>
</evidence>
<keyword evidence="4" id="KW-0547">Nucleotide-binding</keyword>
<keyword evidence="9" id="KW-1185">Reference proteome</keyword>
<name>M2PEE4_CERS8</name>